<keyword evidence="2" id="KW-1185">Reference proteome</keyword>
<protein>
    <submittedName>
        <fullName evidence="1">Uncharacterized protein</fullName>
    </submittedName>
</protein>
<reference evidence="1" key="1">
    <citation type="submission" date="2025-08" db="UniProtKB">
        <authorList>
            <consortium name="Ensembl"/>
        </authorList>
    </citation>
    <scope>IDENTIFICATION</scope>
</reference>
<dbReference type="AlphaFoldDB" id="A0A8D0L8Y9"/>
<dbReference type="Ensembl" id="ENSSPUT00000017395.1">
    <property type="protein sequence ID" value="ENSSPUP00000016323.1"/>
    <property type="gene ID" value="ENSSPUG00000012636.1"/>
</dbReference>
<dbReference type="InterPro" id="IPR051436">
    <property type="entry name" value="Autophagy-related_EPG5"/>
</dbReference>
<dbReference type="Pfam" id="PF26106">
    <property type="entry name" value="TPR_Epg5_C"/>
    <property type="match status" value="1"/>
</dbReference>
<dbReference type="PANTHER" id="PTHR31139:SF4">
    <property type="entry name" value="ECTOPIC P GRANULES PROTEIN 5 HOMOLOG"/>
    <property type="match status" value="1"/>
</dbReference>
<accession>A0A8D0L8Y9</accession>
<evidence type="ECO:0000313" key="1">
    <source>
        <dbReference type="Ensembl" id="ENSSPUP00000016323.1"/>
    </source>
</evidence>
<reference evidence="1" key="2">
    <citation type="submission" date="2025-09" db="UniProtKB">
        <authorList>
            <consortium name="Ensembl"/>
        </authorList>
    </citation>
    <scope>IDENTIFICATION</scope>
</reference>
<organism evidence="1 2">
    <name type="scientific">Sphenodon punctatus</name>
    <name type="common">Tuatara</name>
    <name type="synonym">Hatteria punctata</name>
    <dbReference type="NCBI Taxonomy" id="8508"/>
    <lineage>
        <taxon>Eukaryota</taxon>
        <taxon>Metazoa</taxon>
        <taxon>Chordata</taxon>
        <taxon>Craniata</taxon>
        <taxon>Vertebrata</taxon>
        <taxon>Euteleostomi</taxon>
        <taxon>Lepidosauria</taxon>
        <taxon>Sphenodontia</taxon>
        <taxon>Sphenodontidae</taxon>
        <taxon>Sphenodon</taxon>
    </lineage>
</organism>
<dbReference type="GO" id="GO:0097352">
    <property type="term" value="P:autophagosome maturation"/>
    <property type="evidence" value="ECO:0007669"/>
    <property type="project" value="TreeGrafter"/>
</dbReference>
<dbReference type="Proteomes" id="UP000694392">
    <property type="component" value="Unplaced"/>
</dbReference>
<name>A0A8D0L8Y9_SPHPU</name>
<dbReference type="PANTHER" id="PTHR31139">
    <property type="entry name" value="ECTOPIC P GRANULES PROTEIN 5 HOMOLOG"/>
    <property type="match status" value="1"/>
</dbReference>
<proteinExistence type="predicted"/>
<dbReference type="GO" id="GO:0005737">
    <property type="term" value="C:cytoplasm"/>
    <property type="evidence" value="ECO:0007669"/>
    <property type="project" value="TreeGrafter"/>
</dbReference>
<evidence type="ECO:0000313" key="2">
    <source>
        <dbReference type="Proteomes" id="UP000694392"/>
    </source>
</evidence>
<sequence length="419" mass="46463">MIVCLLYMMVLLAKEELLINKEESPLLSLLGQTSSLPWQLVDIGSYHNVIRYFNSHYPPAVLLANEPAAELIVKLLKASAGFGAASDGHVHLDATLKCQAYIHQVVQFLGTLEQNGKITLSLLEQEMSKLLDDIVIFNPPDMDMQTRHMALSSLFTQALTILNNASVPTAESLRGILRNWIDTKVHGLLVMPLLTAACQSLASVRHMAETTEACVAAYFNQDSPHNQGLGWGPILASLQVPELTAEEFLKECLSLESYLTLYVYLLQCLNTEQTLTNEMKVLRSLSKWLEQMYPSSVKEEAKLFLWWHKALMLSLIQTEQNDAISVESVVQILLLLQARQSVLAEERLTSGILGAIGLGRKSPLSSRFRVVARSMSAFLAVQIPLENQLRLKPGSELQLSQKAQQVELSQPPASQAAAF</sequence>
<dbReference type="GeneTree" id="ENSGT00390000007354"/>
<dbReference type="OMA" id="MMLNNAT"/>